<evidence type="ECO:0000313" key="2">
    <source>
        <dbReference type="Proteomes" id="UP000183015"/>
    </source>
</evidence>
<dbReference type="EMBL" id="FOAZ01000066">
    <property type="protein sequence ID" value="SEM82208.1"/>
    <property type="molecule type" value="Genomic_DNA"/>
</dbReference>
<keyword evidence="2" id="KW-1185">Reference proteome</keyword>
<dbReference type="Proteomes" id="UP000183015">
    <property type="component" value="Unassembled WGS sequence"/>
</dbReference>
<evidence type="ECO:0000313" key="1">
    <source>
        <dbReference type="EMBL" id="SEM82208.1"/>
    </source>
</evidence>
<reference evidence="2" key="1">
    <citation type="submission" date="2016-10" db="EMBL/GenBank/DDBJ databases">
        <authorList>
            <person name="Varghese N."/>
        </authorList>
    </citation>
    <scope>NUCLEOTIDE SEQUENCE [LARGE SCALE GENOMIC DNA]</scope>
    <source>
        <strain evidence="2">DSM 45096 / BCRC 16803 / CGMCC 4.1857 / CIP 109030 / JCM 12277 / KCTC 19219 / NBRC 100920 / 33214</strain>
    </source>
</reference>
<protein>
    <submittedName>
        <fullName evidence="1">Uncharacterized protein</fullName>
    </submittedName>
</protein>
<proteinExistence type="predicted"/>
<dbReference type="AlphaFoldDB" id="A0A1H8BJH0"/>
<accession>A0A1H8BJH0</accession>
<gene>
    <name evidence="1" type="ORF">SAMN05414137_1664</name>
</gene>
<sequence length="186" mass="20383">MAPVMSARIGHWLCYKTVQAVGDHDGNPIQSNPVRVRDDSTHYTYYADIFYGVGDTPLGEVFTRAHLSLRGYAIQLDQFQIARVRGAGADISAELKSRLVTAGPYGVYPLDSRACGPSGWLAGATFTCPKIYEGKADEDLNVSLVFSWTNQSEPNPSSPDGYWSVLESTKTVQCRANRTVVCQVMP</sequence>
<name>A0A1H8BJH0_STRJI</name>
<organism evidence="1 2">
    <name type="scientific">Streptacidiphilus jiangxiensis</name>
    <dbReference type="NCBI Taxonomy" id="235985"/>
    <lineage>
        <taxon>Bacteria</taxon>
        <taxon>Bacillati</taxon>
        <taxon>Actinomycetota</taxon>
        <taxon>Actinomycetes</taxon>
        <taxon>Kitasatosporales</taxon>
        <taxon>Streptomycetaceae</taxon>
        <taxon>Streptacidiphilus</taxon>
    </lineage>
</organism>